<name>A0A1R1B5X0_PAELA</name>
<dbReference type="InterPro" id="IPR029063">
    <property type="entry name" value="SAM-dependent_MTases_sf"/>
</dbReference>
<dbReference type="GO" id="GO:0008757">
    <property type="term" value="F:S-adenosylmethionine-dependent methyltransferase activity"/>
    <property type="evidence" value="ECO:0007669"/>
    <property type="project" value="InterPro"/>
</dbReference>
<dbReference type="AlphaFoldDB" id="A0A1R1B5X0"/>
<dbReference type="PANTHER" id="PTHR43861">
    <property type="entry name" value="TRANS-ACONITATE 2-METHYLTRANSFERASE-RELATED"/>
    <property type="match status" value="1"/>
</dbReference>
<dbReference type="Pfam" id="PF08241">
    <property type="entry name" value="Methyltransf_11"/>
    <property type="match status" value="1"/>
</dbReference>
<feature type="domain" description="Methyltransferase type 11" evidence="1">
    <location>
        <begin position="47"/>
        <end position="141"/>
    </location>
</feature>
<evidence type="ECO:0000313" key="2">
    <source>
        <dbReference type="EMBL" id="OME94829.1"/>
    </source>
</evidence>
<proteinExistence type="predicted"/>
<dbReference type="EMBL" id="MRTF01000002">
    <property type="protein sequence ID" value="OME94829.1"/>
    <property type="molecule type" value="Genomic_DNA"/>
</dbReference>
<keyword evidence="2" id="KW-0489">Methyltransferase</keyword>
<dbReference type="RefSeq" id="WP_076321649.1">
    <property type="nucleotide sequence ID" value="NZ_MRTF01000002.1"/>
</dbReference>
<dbReference type="SUPFAM" id="SSF53335">
    <property type="entry name" value="S-adenosyl-L-methionine-dependent methyltransferases"/>
    <property type="match status" value="1"/>
</dbReference>
<reference evidence="2 3" key="1">
    <citation type="submission" date="2016-11" db="EMBL/GenBank/DDBJ databases">
        <title>Paenibacillus species isolates.</title>
        <authorList>
            <person name="Beno S.M."/>
        </authorList>
    </citation>
    <scope>NUCLEOTIDE SEQUENCE [LARGE SCALE GENOMIC DNA]</scope>
    <source>
        <strain evidence="2 3">FSL F4-0100</strain>
    </source>
</reference>
<dbReference type="PANTHER" id="PTHR43861:SF1">
    <property type="entry name" value="TRANS-ACONITATE 2-METHYLTRANSFERASE"/>
    <property type="match status" value="1"/>
</dbReference>
<dbReference type="InterPro" id="IPR013216">
    <property type="entry name" value="Methyltransf_11"/>
</dbReference>
<dbReference type="CDD" id="cd02440">
    <property type="entry name" value="AdoMet_MTases"/>
    <property type="match status" value="1"/>
</dbReference>
<dbReference type="OrthoDB" id="9791837at2"/>
<comment type="caution">
    <text evidence="2">The sequence shown here is derived from an EMBL/GenBank/DDBJ whole genome shotgun (WGS) entry which is preliminary data.</text>
</comment>
<evidence type="ECO:0000259" key="1">
    <source>
        <dbReference type="Pfam" id="PF08241"/>
    </source>
</evidence>
<accession>A0A1R1B5X0</accession>
<dbReference type="STRING" id="1401.BK123_06915"/>
<dbReference type="Proteomes" id="UP000187074">
    <property type="component" value="Unassembled WGS sequence"/>
</dbReference>
<dbReference type="GO" id="GO:0032259">
    <property type="term" value="P:methylation"/>
    <property type="evidence" value="ECO:0007669"/>
    <property type="project" value="UniProtKB-KW"/>
</dbReference>
<evidence type="ECO:0000313" key="3">
    <source>
        <dbReference type="Proteomes" id="UP000187074"/>
    </source>
</evidence>
<dbReference type="Gene3D" id="3.40.50.150">
    <property type="entry name" value="Vaccinia Virus protein VP39"/>
    <property type="match status" value="1"/>
</dbReference>
<sequence>MKQNKYDDLGFFENYNQLPRSIKGLEGAGEWGAFRSMFPELRDKKVLDLGCGFGWHCRYAREQHARSVVGVDISKNMLERARLMTDDTNIEYVQAAIEDFDYPANEFDVVISSLALHYIRDFEDICKKVYQSLTVGGSFVFSVEHPVFTAVPEQDWYYGSDGEKLFWPIDHYHEEGARQTRFLDNEVTKYHRNIATQMNALVKAGFQFREMSELKPEHEQLQDPEWHDAFRRPIFLLIAADKQV</sequence>
<gene>
    <name evidence="2" type="ORF">BK123_06915</name>
</gene>
<keyword evidence="2" id="KW-0808">Transferase</keyword>
<protein>
    <submittedName>
        <fullName evidence="2">SAM-dependent methyltransferase</fullName>
    </submittedName>
</protein>
<organism evidence="2 3">
    <name type="scientific">Paenibacillus lautus</name>
    <name type="common">Bacillus lautus</name>
    <dbReference type="NCBI Taxonomy" id="1401"/>
    <lineage>
        <taxon>Bacteria</taxon>
        <taxon>Bacillati</taxon>
        <taxon>Bacillota</taxon>
        <taxon>Bacilli</taxon>
        <taxon>Bacillales</taxon>
        <taxon>Paenibacillaceae</taxon>
        <taxon>Paenibacillus</taxon>
    </lineage>
</organism>